<dbReference type="InterPro" id="IPR046447">
    <property type="entry name" value="DENR_C"/>
</dbReference>
<evidence type="ECO:0000313" key="7">
    <source>
        <dbReference type="Proteomes" id="UP000078561"/>
    </source>
</evidence>
<proteinExistence type="inferred from homology"/>
<dbReference type="PANTHER" id="PTHR12789">
    <property type="entry name" value="DENSITY-REGULATED PROTEIN HOMOLOG"/>
    <property type="match status" value="1"/>
</dbReference>
<dbReference type="GO" id="GO:0003729">
    <property type="term" value="F:mRNA binding"/>
    <property type="evidence" value="ECO:0007669"/>
    <property type="project" value="TreeGrafter"/>
</dbReference>
<comment type="subunit">
    <text evidence="2">Interacts with the 40S ribosomal subunit.</text>
</comment>
<feature type="compositionally biased region" description="Low complexity" evidence="4">
    <location>
        <begin position="150"/>
        <end position="160"/>
    </location>
</feature>
<feature type="region of interest" description="Disordered" evidence="4">
    <location>
        <begin position="109"/>
        <end position="178"/>
    </location>
</feature>
<dbReference type="EMBL" id="LT554985">
    <property type="protein sequence ID" value="SAM09127.1"/>
    <property type="molecule type" value="Genomic_DNA"/>
</dbReference>
<dbReference type="GO" id="GO:0003743">
    <property type="term" value="F:translation initiation factor activity"/>
    <property type="evidence" value="ECO:0007669"/>
    <property type="project" value="InterPro"/>
</dbReference>
<feature type="compositionally biased region" description="Low complexity" evidence="4">
    <location>
        <begin position="120"/>
        <end position="136"/>
    </location>
</feature>
<dbReference type="SUPFAM" id="SSF55159">
    <property type="entry name" value="eIF1-like"/>
    <property type="match status" value="1"/>
</dbReference>
<dbReference type="PANTHER" id="PTHR12789:SF0">
    <property type="entry name" value="DENSITY-REGULATED PROTEIN"/>
    <property type="match status" value="1"/>
</dbReference>
<evidence type="ECO:0000256" key="2">
    <source>
        <dbReference type="ARBA" id="ARBA00011742"/>
    </source>
</evidence>
<accession>A0A163K7D2</accession>
<gene>
    <name evidence="6" type="primary">ABSGL_14801.1 scaffold 14966</name>
</gene>
<dbReference type="AlphaFoldDB" id="A0A163K7D2"/>
<dbReference type="InterPro" id="IPR005873">
    <property type="entry name" value="DENR_eukaryotes"/>
</dbReference>
<dbReference type="InParanoid" id="A0A163K7D2"/>
<dbReference type="InterPro" id="IPR001950">
    <property type="entry name" value="SUI1"/>
</dbReference>
<evidence type="ECO:0000256" key="4">
    <source>
        <dbReference type="SAM" id="MobiDB-lite"/>
    </source>
</evidence>
<dbReference type="PROSITE" id="PS50296">
    <property type="entry name" value="SUI1"/>
    <property type="match status" value="1"/>
</dbReference>
<evidence type="ECO:0000256" key="1">
    <source>
        <dbReference type="ARBA" id="ARBA00007514"/>
    </source>
</evidence>
<dbReference type="Pfam" id="PF01253">
    <property type="entry name" value="SUI1"/>
    <property type="match status" value="1"/>
</dbReference>
<dbReference type="InterPro" id="IPR050318">
    <property type="entry name" value="DENR/SUI1_TIF"/>
</dbReference>
<name>A0A163K7D2_ABSGL</name>
<sequence length="352" mass="39257">MNQFDSFSGQILGTITALQGQLDDISLRQTDLAKLITDAHDNSLTEEELASVKVMMDQTAAYNAKLLSLRTTMVNMSLKSKQLLKRSSKLKATKLDYLSKVETIRRMEQERDQTIAAKVPSPTTSSPTSGTSSPPTIAIPEETVPPPRISPSASSSSLAVAKKKKKKPKAREVEIGDDGPAWIPKRSASKKKKCKEWLQDNHEDIFVLMYGEKELIQAMETVGVADDGEGKSDRTFVKDKSAKLEAKLERENKKKMSSRVTIKRVERTKRKRITTIHGLDIFGVDLKKAAKLFANKFACGSSVAKNNQNQDEIVVQGDFSDELIELILANWPHVPEDNIDYIEEQKKKKAPQ</sequence>
<evidence type="ECO:0000259" key="5">
    <source>
        <dbReference type="PROSITE" id="PS50296"/>
    </source>
</evidence>
<dbReference type="NCBIfam" id="TIGR01159">
    <property type="entry name" value="DRP1"/>
    <property type="match status" value="1"/>
</dbReference>
<dbReference type="OrthoDB" id="277199at2759"/>
<dbReference type="Proteomes" id="UP000078561">
    <property type="component" value="Unassembled WGS sequence"/>
</dbReference>
<evidence type="ECO:0000313" key="6">
    <source>
        <dbReference type="EMBL" id="SAM09127.1"/>
    </source>
</evidence>
<dbReference type="CDD" id="cd11607">
    <property type="entry name" value="DENR_C"/>
    <property type="match status" value="1"/>
</dbReference>
<dbReference type="GO" id="GO:0001731">
    <property type="term" value="P:formation of translation preinitiation complex"/>
    <property type="evidence" value="ECO:0007669"/>
    <property type="project" value="TreeGrafter"/>
</dbReference>
<dbReference type="Gene3D" id="3.30.780.10">
    <property type="entry name" value="SUI1-like domain"/>
    <property type="match status" value="1"/>
</dbReference>
<dbReference type="InterPro" id="IPR036877">
    <property type="entry name" value="SUI1_dom_sf"/>
</dbReference>
<keyword evidence="7" id="KW-1185">Reference proteome</keyword>
<dbReference type="GO" id="GO:0002188">
    <property type="term" value="P:translation reinitiation"/>
    <property type="evidence" value="ECO:0007669"/>
    <property type="project" value="TreeGrafter"/>
</dbReference>
<feature type="domain" description="SUI1" evidence="5">
    <location>
        <begin position="260"/>
        <end position="331"/>
    </location>
</feature>
<protein>
    <recommendedName>
        <fullName evidence="3">Translation machinery-associated protein 22</fullName>
    </recommendedName>
</protein>
<dbReference type="STRING" id="4829.A0A163K7D2"/>
<comment type="similarity">
    <text evidence="1">Belongs to the DENR family.</text>
</comment>
<reference evidence="6" key="1">
    <citation type="submission" date="2016-04" db="EMBL/GenBank/DDBJ databases">
        <authorList>
            <person name="Evans L.H."/>
            <person name="Alamgir A."/>
            <person name="Owens N."/>
            <person name="Weber N.D."/>
            <person name="Virtaneva K."/>
            <person name="Barbian K."/>
            <person name="Babar A."/>
            <person name="Rosenke K."/>
        </authorList>
    </citation>
    <scope>NUCLEOTIDE SEQUENCE [LARGE SCALE GENOMIC DNA]</scope>
    <source>
        <strain evidence="6">CBS 101.48</strain>
    </source>
</reference>
<organism evidence="6">
    <name type="scientific">Absidia glauca</name>
    <name type="common">Pin mould</name>
    <dbReference type="NCBI Taxonomy" id="4829"/>
    <lineage>
        <taxon>Eukaryota</taxon>
        <taxon>Fungi</taxon>
        <taxon>Fungi incertae sedis</taxon>
        <taxon>Mucoromycota</taxon>
        <taxon>Mucoromycotina</taxon>
        <taxon>Mucoromycetes</taxon>
        <taxon>Mucorales</taxon>
        <taxon>Cunninghamellaceae</taxon>
        <taxon>Absidia</taxon>
    </lineage>
</organism>
<evidence type="ECO:0000256" key="3">
    <source>
        <dbReference type="ARBA" id="ARBA00020058"/>
    </source>
</evidence>